<sequence length="188" mass="21095">MTAQQRPPVFELHIRPLFRLLDRAHMLSLVTPGIDLWDLDTVWAAREEILTRLRGEGSLNMPGLPVGGPWPAEWIALFERWIATGSDTTPGHHLVVTKPDQAYEWKNLGGERRRLSAMVTAPTEGCRVWFELDAVAAGRRDYTLHLEPAFPGPPADPTPVRATEHLLRSEVERVTVRDADGTQELVVP</sequence>
<dbReference type="STRING" id="1137993.SAMN05660209_00771"/>
<dbReference type="AlphaFoldDB" id="A0A1H3CY93"/>
<organism evidence="1 2">
    <name type="scientific">Geodermatophilus africanus</name>
    <dbReference type="NCBI Taxonomy" id="1137993"/>
    <lineage>
        <taxon>Bacteria</taxon>
        <taxon>Bacillati</taxon>
        <taxon>Actinomycetota</taxon>
        <taxon>Actinomycetes</taxon>
        <taxon>Geodermatophilales</taxon>
        <taxon>Geodermatophilaceae</taxon>
        <taxon>Geodermatophilus</taxon>
    </lineage>
</organism>
<protein>
    <submittedName>
        <fullName evidence="1">Uncharacterized protein</fullName>
    </submittedName>
</protein>
<dbReference type="EMBL" id="FNOT01000002">
    <property type="protein sequence ID" value="SDX58419.1"/>
    <property type="molecule type" value="Genomic_DNA"/>
</dbReference>
<evidence type="ECO:0000313" key="2">
    <source>
        <dbReference type="Proteomes" id="UP000198921"/>
    </source>
</evidence>
<dbReference type="OrthoDB" id="8236516at2"/>
<keyword evidence="2" id="KW-1185">Reference proteome</keyword>
<dbReference type="RefSeq" id="WP_091151653.1">
    <property type="nucleotide sequence ID" value="NZ_FNOT01000002.1"/>
</dbReference>
<name>A0A1H3CY93_9ACTN</name>
<gene>
    <name evidence="1" type="ORF">SAMN05660209_00771</name>
</gene>
<dbReference type="Proteomes" id="UP000198921">
    <property type="component" value="Unassembled WGS sequence"/>
</dbReference>
<reference evidence="2" key="1">
    <citation type="submission" date="2016-10" db="EMBL/GenBank/DDBJ databases">
        <authorList>
            <person name="Varghese N."/>
            <person name="Submissions S."/>
        </authorList>
    </citation>
    <scope>NUCLEOTIDE SEQUENCE [LARGE SCALE GENOMIC DNA]</scope>
    <source>
        <strain evidence="2">DSM 45422</strain>
    </source>
</reference>
<proteinExistence type="predicted"/>
<evidence type="ECO:0000313" key="1">
    <source>
        <dbReference type="EMBL" id="SDX58419.1"/>
    </source>
</evidence>
<accession>A0A1H3CY93</accession>